<feature type="region of interest" description="Disordered" evidence="2">
    <location>
        <begin position="1"/>
        <end position="20"/>
    </location>
</feature>
<dbReference type="SMART" id="SM00855">
    <property type="entry name" value="PGAM"/>
    <property type="match status" value="1"/>
</dbReference>
<dbReference type="EMBL" id="JACHMU010000001">
    <property type="protein sequence ID" value="MBB5742682.1"/>
    <property type="molecule type" value="Genomic_DNA"/>
</dbReference>
<dbReference type="AlphaFoldDB" id="A0A7W9CCD2"/>
<dbReference type="Pfam" id="PF00300">
    <property type="entry name" value="His_Phos_1"/>
    <property type="match status" value="1"/>
</dbReference>
<accession>A0A7W9CCD2</accession>
<organism evidence="3 4">
    <name type="scientific">Microbacterium ginsengiterrae</name>
    <dbReference type="NCBI Taxonomy" id="546115"/>
    <lineage>
        <taxon>Bacteria</taxon>
        <taxon>Bacillati</taxon>
        <taxon>Actinomycetota</taxon>
        <taxon>Actinomycetes</taxon>
        <taxon>Micrococcales</taxon>
        <taxon>Microbacteriaceae</taxon>
        <taxon>Microbacterium</taxon>
    </lineage>
</organism>
<sequence>MPTEQMMPDEAPGRYGGHVDAVDALPDRPAPDNPQGKLVLLRHGETEWSRTGRHTGRTDVPLTPRGEELARAAGELVREYDFRLVLTSPLQRARRTAELAGLQAEVDPRLIEWDYGGYEGRTTKVIRAELGYNWSAFTHGVIAGETPGETVEEVAARASRVLTRVLPAMVDGDVAIVAHGHYLRILAAVFLRQAPRFGASITFGAGSVSVLGYDREQPAILAWNHGPHLPMEPPQS</sequence>
<evidence type="ECO:0000256" key="1">
    <source>
        <dbReference type="PIRSR" id="PIRSR613078-2"/>
    </source>
</evidence>
<dbReference type="EC" id="5.4.2.12" evidence="3"/>
<proteinExistence type="predicted"/>
<dbReference type="InterPro" id="IPR013078">
    <property type="entry name" value="His_Pase_superF_clade-1"/>
</dbReference>
<dbReference type="RefSeq" id="WP_241731628.1">
    <property type="nucleotide sequence ID" value="NZ_BAAAPG010000001.1"/>
</dbReference>
<dbReference type="PANTHER" id="PTHR48100">
    <property type="entry name" value="BROAD-SPECIFICITY PHOSPHATASE YOR283W-RELATED"/>
    <property type="match status" value="1"/>
</dbReference>
<feature type="binding site" evidence="1">
    <location>
        <begin position="55"/>
        <end position="56"/>
    </location>
    <ligand>
        <name>substrate</name>
    </ligand>
</feature>
<protein>
    <submittedName>
        <fullName evidence="3">Putative phosphoglycerate mutase</fullName>
        <ecNumber evidence="3">5.4.2.12</ecNumber>
    </submittedName>
</protein>
<comment type="caution">
    <text evidence="3">The sequence shown here is derived from an EMBL/GenBank/DDBJ whole genome shotgun (WGS) entry which is preliminary data.</text>
</comment>
<dbReference type="GO" id="GO:0101006">
    <property type="term" value="F:protein histidine phosphatase activity"/>
    <property type="evidence" value="ECO:0007669"/>
    <property type="project" value="TreeGrafter"/>
</dbReference>
<dbReference type="GO" id="GO:0004619">
    <property type="term" value="F:phosphoglycerate mutase activity"/>
    <property type="evidence" value="ECO:0007669"/>
    <property type="project" value="UniProtKB-EC"/>
</dbReference>
<gene>
    <name evidence="3" type="ORF">HD600_001179</name>
</gene>
<dbReference type="Gene3D" id="3.40.50.1240">
    <property type="entry name" value="Phosphoglycerate mutase-like"/>
    <property type="match status" value="1"/>
</dbReference>
<reference evidence="3 4" key="1">
    <citation type="submission" date="2020-08" db="EMBL/GenBank/DDBJ databases">
        <title>Sequencing the genomes of 1000 actinobacteria strains.</title>
        <authorList>
            <person name="Klenk H.-P."/>
        </authorList>
    </citation>
    <scope>NUCLEOTIDE SEQUENCE [LARGE SCALE GENOMIC DNA]</scope>
    <source>
        <strain evidence="3 4">DSM 24823</strain>
    </source>
</reference>
<evidence type="ECO:0000313" key="4">
    <source>
        <dbReference type="Proteomes" id="UP000517712"/>
    </source>
</evidence>
<keyword evidence="4" id="KW-1185">Reference proteome</keyword>
<evidence type="ECO:0000313" key="3">
    <source>
        <dbReference type="EMBL" id="MBB5742682.1"/>
    </source>
</evidence>
<feature type="binding site" evidence="1">
    <location>
        <position position="92"/>
    </location>
    <ligand>
        <name>substrate</name>
    </ligand>
</feature>
<keyword evidence="3" id="KW-0413">Isomerase</keyword>
<dbReference type="CDD" id="cd07067">
    <property type="entry name" value="HP_PGM_like"/>
    <property type="match status" value="1"/>
</dbReference>
<dbReference type="InterPro" id="IPR050275">
    <property type="entry name" value="PGM_Phosphatase"/>
</dbReference>
<evidence type="ECO:0000256" key="2">
    <source>
        <dbReference type="SAM" id="MobiDB-lite"/>
    </source>
</evidence>
<dbReference type="SUPFAM" id="SSF53254">
    <property type="entry name" value="Phosphoglycerate mutase-like"/>
    <property type="match status" value="1"/>
</dbReference>
<dbReference type="Proteomes" id="UP000517712">
    <property type="component" value="Unassembled WGS sequence"/>
</dbReference>
<dbReference type="PANTHER" id="PTHR48100:SF15">
    <property type="entry name" value="SEDOHEPTULOSE 1,7-BISPHOSPHATASE"/>
    <property type="match status" value="1"/>
</dbReference>
<dbReference type="GO" id="GO:0070297">
    <property type="term" value="P:regulation of phosphorelay signal transduction system"/>
    <property type="evidence" value="ECO:0007669"/>
    <property type="project" value="TreeGrafter"/>
</dbReference>
<name>A0A7W9CCD2_9MICO</name>
<dbReference type="InterPro" id="IPR029033">
    <property type="entry name" value="His_PPase_superfam"/>
</dbReference>